<feature type="chain" id="PRO_5044770039" evidence="1">
    <location>
        <begin position="20"/>
        <end position="130"/>
    </location>
</feature>
<gene>
    <name evidence="2" type="ORF">AAHA92_33217</name>
</gene>
<evidence type="ECO:0000256" key="1">
    <source>
        <dbReference type="SAM" id="SignalP"/>
    </source>
</evidence>
<accession>A0ABD1FQX3</accession>
<dbReference type="AlphaFoldDB" id="A0ABD1FQX3"/>
<proteinExistence type="predicted"/>
<comment type="caution">
    <text evidence="2">The sequence shown here is derived from an EMBL/GenBank/DDBJ whole genome shotgun (WGS) entry which is preliminary data.</text>
</comment>
<reference evidence="2 3" key="1">
    <citation type="submission" date="2024-06" db="EMBL/GenBank/DDBJ databases">
        <title>A chromosome level genome sequence of Diviner's sage (Salvia divinorum).</title>
        <authorList>
            <person name="Ford S.A."/>
            <person name="Ro D.-K."/>
            <person name="Ness R.W."/>
            <person name="Phillips M.A."/>
        </authorList>
    </citation>
    <scope>NUCLEOTIDE SEQUENCE [LARGE SCALE GENOMIC DNA]</scope>
    <source>
        <strain evidence="2">SAF-2024a</strain>
        <tissue evidence="2">Leaf</tissue>
    </source>
</reference>
<sequence>MMVRFLTAMHMILFSGALAFNNKVTDVFVNNNWIMQVQQYGDGKIQKVLNHSQNQNDIMEGRISYVSGEIAWNTYNHIGPLPASNFCETPSPQLGQEHERIWRRVLHLFSLASTLGAASKGSGVIGRLRA</sequence>
<organism evidence="2 3">
    <name type="scientific">Salvia divinorum</name>
    <name type="common">Maria pastora</name>
    <name type="synonym">Diviner's sage</name>
    <dbReference type="NCBI Taxonomy" id="28513"/>
    <lineage>
        <taxon>Eukaryota</taxon>
        <taxon>Viridiplantae</taxon>
        <taxon>Streptophyta</taxon>
        <taxon>Embryophyta</taxon>
        <taxon>Tracheophyta</taxon>
        <taxon>Spermatophyta</taxon>
        <taxon>Magnoliopsida</taxon>
        <taxon>eudicotyledons</taxon>
        <taxon>Gunneridae</taxon>
        <taxon>Pentapetalae</taxon>
        <taxon>asterids</taxon>
        <taxon>lamiids</taxon>
        <taxon>Lamiales</taxon>
        <taxon>Lamiaceae</taxon>
        <taxon>Nepetoideae</taxon>
        <taxon>Mentheae</taxon>
        <taxon>Salviinae</taxon>
        <taxon>Salvia</taxon>
        <taxon>Salvia subgen. Calosphace</taxon>
    </lineage>
</organism>
<feature type="signal peptide" evidence="1">
    <location>
        <begin position="1"/>
        <end position="19"/>
    </location>
</feature>
<name>A0ABD1FQX3_SALDI</name>
<protein>
    <submittedName>
        <fullName evidence="2">Uncharacterized protein</fullName>
    </submittedName>
</protein>
<keyword evidence="1" id="KW-0732">Signal</keyword>
<dbReference type="Proteomes" id="UP001567538">
    <property type="component" value="Unassembled WGS sequence"/>
</dbReference>
<keyword evidence="3" id="KW-1185">Reference proteome</keyword>
<evidence type="ECO:0000313" key="2">
    <source>
        <dbReference type="EMBL" id="KAL1533319.1"/>
    </source>
</evidence>
<dbReference type="EMBL" id="JBEAFC010000014">
    <property type="protein sequence ID" value="KAL1533319.1"/>
    <property type="molecule type" value="Genomic_DNA"/>
</dbReference>
<evidence type="ECO:0000313" key="3">
    <source>
        <dbReference type="Proteomes" id="UP001567538"/>
    </source>
</evidence>